<accession>A0A8R1U1X8</accession>
<keyword evidence="2" id="KW-1185">Reference proteome</keyword>
<reference evidence="1" key="2">
    <citation type="submission" date="2022-06" db="UniProtKB">
        <authorList>
            <consortium name="EnsemblMetazoa"/>
        </authorList>
    </citation>
    <scope>IDENTIFICATION</scope>
    <source>
        <strain evidence="1">PS312</strain>
    </source>
</reference>
<dbReference type="PROSITE" id="PS00018">
    <property type="entry name" value="EF_HAND_1"/>
    <property type="match status" value="1"/>
</dbReference>
<dbReference type="Proteomes" id="UP000005239">
    <property type="component" value="Unassembled WGS sequence"/>
</dbReference>
<proteinExistence type="predicted"/>
<evidence type="ECO:0000313" key="1">
    <source>
        <dbReference type="EnsemblMetazoa" id="PPA00544.1"/>
    </source>
</evidence>
<name>A0A2A6CG21_PRIPA</name>
<dbReference type="AlphaFoldDB" id="A0A2A6CG21"/>
<reference evidence="2" key="1">
    <citation type="journal article" date="2008" name="Nat. Genet.">
        <title>The Pristionchus pacificus genome provides a unique perspective on nematode lifestyle and parasitism.</title>
        <authorList>
            <person name="Dieterich C."/>
            <person name="Clifton S.W."/>
            <person name="Schuster L.N."/>
            <person name="Chinwalla A."/>
            <person name="Delehaunty K."/>
            <person name="Dinkelacker I."/>
            <person name="Fulton L."/>
            <person name="Fulton R."/>
            <person name="Godfrey J."/>
            <person name="Minx P."/>
            <person name="Mitreva M."/>
            <person name="Roeseler W."/>
            <person name="Tian H."/>
            <person name="Witte H."/>
            <person name="Yang S.P."/>
            <person name="Wilson R.K."/>
            <person name="Sommer R.J."/>
        </authorList>
    </citation>
    <scope>NUCLEOTIDE SEQUENCE [LARGE SCALE GENOMIC DNA]</scope>
    <source>
        <strain evidence="2">PS312</strain>
    </source>
</reference>
<dbReference type="InterPro" id="IPR018247">
    <property type="entry name" value="EF_Hand_1_Ca_BS"/>
</dbReference>
<accession>A0A2A6CG21</accession>
<organism evidence="1 2">
    <name type="scientific">Pristionchus pacificus</name>
    <name type="common">Parasitic nematode worm</name>
    <dbReference type="NCBI Taxonomy" id="54126"/>
    <lineage>
        <taxon>Eukaryota</taxon>
        <taxon>Metazoa</taxon>
        <taxon>Ecdysozoa</taxon>
        <taxon>Nematoda</taxon>
        <taxon>Chromadorea</taxon>
        <taxon>Rhabditida</taxon>
        <taxon>Rhabditina</taxon>
        <taxon>Diplogasteromorpha</taxon>
        <taxon>Diplogasteroidea</taxon>
        <taxon>Neodiplogasteridae</taxon>
        <taxon>Pristionchus</taxon>
    </lineage>
</organism>
<protein>
    <submittedName>
        <fullName evidence="1">Uncharacterized protein</fullName>
    </submittedName>
</protein>
<dbReference type="EnsemblMetazoa" id="PPA00544.1">
    <property type="protein sequence ID" value="PPA00544.1"/>
    <property type="gene ID" value="WBGene00090098"/>
</dbReference>
<evidence type="ECO:0000313" key="2">
    <source>
        <dbReference type="Proteomes" id="UP000005239"/>
    </source>
</evidence>
<gene>
    <name evidence="1" type="primary">WBGene00090098</name>
</gene>
<sequence length="779" mass="88147">FNNGLLKCKDSKQIVIEGYNMQYDELKCDTQRNSWVHGLTALILTANEELNIKCEVKRETNVACDISNIKGVTLRLKMPQAELMATSLCSLCHAGIEFIHGKLKCKDDKPIAVDATRDRYDELTCDIKKGWMNGKMLINKEAIQNLNIECKAKRHIRNRSSWKICSKMFGSKISHMKPYDTVEKKLECKQSFEVIRSYDDESYDDEPSTSKTLTCDPSGNWTADGYNPTIISAASHIYVKCEVIACHKDLISGTADTSERDELKCDANKVLQIQGDSHFYKALKCSDGKWFDPSDAAKVQVKEATEQFMIDCILEPCTFEATGITFDNTTMKLTCHPGVIEFDENSYNSLTCDTKVGWSDEGGLVVAPAEYKLFVNCKHFCTTNADVEYKMSSDGSYNVKFKEFAVMLYDDGTEKKEVKNMTCSIRDGWKRDGFAIGKPSNSPLEKLSCRKSCDMHQKRTDVSDADKWEDGLTDSAEKKKLSHDGFRIECKNNRFGGHKSLMKLNGKFVYSHLNCNERGYTDKYGTYLADRFDPVKIECVDALCKIPSAKSLCNSIDHMPEYECDSADYFYFYGDANQEKIPNINHLLCVRKHCTTCSKLAKRGAGIGVDNYSPGTPEKCAMDTCSYVLQCPNNLWMVKRATKMLDMPISLSTVEHSEEQYVGEVTCSSKGNKEWIINADSDNPTLIVEGYCISSVECTKTVKLQTKCQSFWETIHGCKPRYLNDLNDNDHVTCNDFKNMFYKEQGAEYFEEGAESIKCDKMKGVWTVTKKGGNDELRK</sequence>